<dbReference type="InterPro" id="IPR006671">
    <property type="entry name" value="Cyclin_N"/>
</dbReference>
<feature type="region of interest" description="Disordered" evidence="5">
    <location>
        <begin position="1"/>
        <end position="42"/>
    </location>
</feature>
<sequence length="470" mass="52979">MSTKRVYENQENRIPAQRRVKAPESNRIILGTQRSNAEEHSKRPVLAPINSIHNVRRQPTRAAKQGVTYETGVPTQDENAVPTQDENACVNQKSSTSHLPFTIHEDSSSYLSMGSTSTSSATSSINSSKPSRPVLKDRSGSNNSNNNEKGSGVIEDSVGELDPSVMCLQRSSSVDSSGSPVGMEVSLCEDDLMVVETSPREDVLKSRSDDMYDVPEYAEDIYKYLREAEVCHKPRVNYMSKQTDITSTMRLILVDWLVEVAEEYNLHTETLYLAVSYIDRFLSHMSVKRDKLQLVGTTAMFIAAKYEEIYPPDVGQFAYITDNTYKVGQILRMEQLILKVLTFDMAVPTANVFVNKFARMCKAPEETLHLAMYLSEMTMLDCDPYLRYLPSTIAAASVALANHTQGRTPWPRHVEEGTGYTLQQVKECYVNLHHTFSKAQEVQHHAIQDKYGSSKWHSVSQLTPRPNFPW</sequence>
<evidence type="ECO:0000259" key="7">
    <source>
        <dbReference type="SMART" id="SM01332"/>
    </source>
</evidence>
<comment type="caution">
    <text evidence="8">The sequence shown here is derived from an EMBL/GenBank/DDBJ whole genome shotgun (WGS) entry which is preliminary data.</text>
</comment>
<evidence type="ECO:0000313" key="9">
    <source>
        <dbReference type="Proteomes" id="UP001381693"/>
    </source>
</evidence>
<dbReference type="PROSITE" id="PS00292">
    <property type="entry name" value="CYCLINS"/>
    <property type="match status" value="1"/>
</dbReference>
<dbReference type="SMART" id="SM01332">
    <property type="entry name" value="Cyclin_C"/>
    <property type="match status" value="1"/>
</dbReference>
<dbReference type="EMBL" id="JAXCGZ010020756">
    <property type="protein sequence ID" value="KAK7065568.1"/>
    <property type="molecule type" value="Genomic_DNA"/>
</dbReference>
<feature type="compositionally biased region" description="Low complexity" evidence="5">
    <location>
        <begin position="140"/>
        <end position="152"/>
    </location>
</feature>
<evidence type="ECO:0000256" key="2">
    <source>
        <dbReference type="ARBA" id="ARBA00023127"/>
    </source>
</evidence>
<dbReference type="Proteomes" id="UP001381693">
    <property type="component" value="Unassembled WGS sequence"/>
</dbReference>
<gene>
    <name evidence="8" type="ORF">SK128_001041</name>
</gene>
<feature type="domain" description="Cyclin C-terminal" evidence="7">
    <location>
        <begin position="348"/>
        <end position="465"/>
    </location>
</feature>
<feature type="domain" description="Cyclin-like" evidence="6">
    <location>
        <begin position="255"/>
        <end position="339"/>
    </location>
</feature>
<accession>A0AAN8WP27</accession>
<proteinExistence type="inferred from homology"/>
<keyword evidence="9" id="KW-1185">Reference proteome</keyword>
<dbReference type="GO" id="GO:0016538">
    <property type="term" value="F:cyclin-dependent protein serine/threonine kinase regulator activity"/>
    <property type="evidence" value="ECO:0007669"/>
    <property type="project" value="InterPro"/>
</dbReference>
<dbReference type="GO" id="GO:0051301">
    <property type="term" value="P:cell division"/>
    <property type="evidence" value="ECO:0007669"/>
    <property type="project" value="UniProtKB-KW"/>
</dbReference>
<evidence type="ECO:0000313" key="8">
    <source>
        <dbReference type="EMBL" id="KAK7065568.1"/>
    </source>
</evidence>
<dbReference type="InterPro" id="IPR048258">
    <property type="entry name" value="Cyclins_cyclin-box"/>
</dbReference>
<feature type="domain" description="Cyclin-like" evidence="6">
    <location>
        <begin position="352"/>
        <end position="434"/>
    </location>
</feature>
<reference evidence="8 9" key="1">
    <citation type="submission" date="2023-11" db="EMBL/GenBank/DDBJ databases">
        <title>Halocaridina rubra genome assembly.</title>
        <authorList>
            <person name="Smith C."/>
        </authorList>
    </citation>
    <scope>NUCLEOTIDE SEQUENCE [LARGE SCALE GENOMIC DNA]</scope>
    <source>
        <strain evidence="8">EP-1</strain>
        <tissue evidence="8">Whole</tissue>
    </source>
</reference>
<feature type="region of interest" description="Disordered" evidence="5">
    <location>
        <begin position="57"/>
        <end position="96"/>
    </location>
</feature>
<dbReference type="CDD" id="cd20504">
    <property type="entry name" value="CYCLIN_CCNA_rpt1"/>
    <property type="match status" value="1"/>
</dbReference>
<feature type="compositionally biased region" description="Basic and acidic residues" evidence="5">
    <location>
        <begin position="1"/>
        <end position="11"/>
    </location>
</feature>
<evidence type="ECO:0000256" key="3">
    <source>
        <dbReference type="ARBA" id="ARBA00023306"/>
    </source>
</evidence>
<dbReference type="SUPFAM" id="SSF47954">
    <property type="entry name" value="Cyclin-like"/>
    <property type="match status" value="2"/>
</dbReference>
<dbReference type="PANTHER" id="PTHR10177">
    <property type="entry name" value="CYCLINS"/>
    <property type="match status" value="1"/>
</dbReference>
<keyword evidence="2 4" id="KW-0195">Cyclin</keyword>
<evidence type="ECO:0000256" key="4">
    <source>
        <dbReference type="RuleBase" id="RU000383"/>
    </source>
</evidence>
<dbReference type="InterPro" id="IPR039361">
    <property type="entry name" value="Cyclin"/>
</dbReference>
<dbReference type="FunFam" id="1.10.472.10:FF:000001">
    <property type="entry name" value="G2/mitotic-specific cyclin"/>
    <property type="match status" value="1"/>
</dbReference>
<evidence type="ECO:0000256" key="5">
    <source>
        <dbReference type="SAM" id="MobiDB-lite"/>
    </source>
</evidence>
<dbReference type="SMART" id="SM00385">
    <property type="entry name" value="CYCLIN"/>
    <property type="match status" value="2"/>
</dbReference>
<protein>
    <recommendedName>
        <fullName evidence="10">Cyclin A</fullName>
    </recommendedName>
</protein>
<dbReference type="Pfam" id="PF00134">
    <property type="entry name" value="Cyclin_N"/>
    <property type="match status" value="1"/>
</dbReference>
<feature type="compositionally biased region" description="Polar residues" evidence="5">
    <location>
        <begin position="73"/>
        <end position="96"/>
    </location>
</feature>
<evidence type="ECO:0000256" key="1">
    <source>
        <dbReference type="ARBA" id="ARBA00022618"/>
    </source>
</evidence>
<dbReference type="GO" id="GO:0044772">
    <property type="term" value="P:mitotic cell cycle phase transition"/>
    <property type="evidence" value="ECO:0007669"/>
    <property type="project" value="InterPro"/>
</dbReference>
<dbReference type="InterPro" id="IPR013763">
    <property type="entry name" value="Cyclin-like_dom"/>
</dbReference>
<keyword evidence="1" id="KW-0132">Cell division</keyword>
<dbReference type="PIRSF" id="PIRSF001771">
    <property type="entry name" value="Cyclin_A_B_D_E"/>
    <property type="match status" value="1"/>
</dbReference>
<evidence type="ECO:0008006" key="10">
    <source>
        <dbReference type="Google" id="ProtNLM"/>
    </source>
</evidence>
<organism evidence="8 9">
    <name type="scientific">Halocaridina rubra</name>
    <name type="common">Hawaiian red shrimp</name>
    <dbReference type="NCBI Taxonomy" id="373956"/>
    <lineage>
        <taxon>Eukaryota</taxon>
        <taxon>Metazoa</taxon>
        <taxon>Ecdysozoa</taxon>
        <taxon>Arthropoda</taxon>
        <taxon>Crustacea</taxon>
        <taxon>Multicrustacea</taxon>
        <taxon>Malacostraca</taxon>
        <taxon>Eumalacostraca</taxon>
        <taxon>Eucarida</taxon>
        <taxon>Decapoda</taxon>
        <taxon>Pleocyemata</taxon>
        <taxon>Caridea</taxon>
        <taxon>Atyoidea</taxon>
        <taxon>Atyidae</taxon>
        <taxon>Halocaridina</taxon>
    </lineage>
</organism>
<dbReference type="InterPro" id="IPR036915">
    <property type="entry name" value="Cyclin-like_sf"/>
</dbReference>
<dbReference type="InterPro" id="IPR046965">
    <property type="entry name" value="Cyclin_A/B-like"/>
</dbReference>
<feature type="region of interest" description="Disordered" evidence="5">
    <location>
        <begin position="109"/>
        <end position="156"/>
    </location>
</feature>
<dbReference type="InterPro" id="IPR004367">
    <property type="entry name" value="Cyclin_C-dom"/>
</dbReference>
<dbReference type="AlphaFoldDB" id="A0AAN8WP27"/>
<dbReference type="Gene3D" id="1.10.472.10">
    <property type="entry name" value="Cyclin-like"/>
    <property type="match status" value="2"/>
</dbReference>
<dbReference type="Pfam" id="PF02984">
    <property type="entry name" value="Cyclin_C"/>
    <property type="match status" value="1"/>
</dbReference>
<evidence type="ECO:0000259" key="6">
    <source>
        <dbReference type="SMART" id="SM00385"/>
    </source>
</evidence>
<keyword evidence="3" id="KW-0131">Cell cycle</keyword>
<feature type="compositionally biased region" description="Low complexity" evidence="5">
    <location>
        <begin position="109"/>
        <end position="131"/>
    </location>
</feature>
<name>A0AAN8WP27_HALRR</name>
<comment type="similarity">
    <text evidence="4">Belongs to the cyclin family.</text>
</comment>